<dbReference type="InterPro" id="IPR001387">
    <property type="entry name" value="Cro/C1-type_HTH"/>
</dbReference>
<protein>
    <submittedName>
        <fullName evidence="2">Helix-turn-helix domain-containing protein</fullName>
    </submittedName>
</protein>
<proteinExistence type="predicted"/>
<dbReference type="SUPFAM" id="SSF47413">
    <property type="entry name" value="lambda repressor-like DNA-binding domains"/>
    <property type="match status" value="1"/>
</dbReference>
<feature type="domain" description="HTH cro/C1-type" evidence="1">
    <location>
        <begin position="43"/>
        <end position="78"/>
    </location>
</feature>
<dbReference type="Gene3D" id="1.10.260.40">
    <property type="entry name" value="lambda repressor-like DNA-binding domains"/>
    <property type="match status" value="1"/>
</dbReference>
<reference evidence="2" key="1">
    <citation type="submission" date="2023-02" db="EMBL/GenBank/DDBJ databases">
        <title>A novel hydrolase synthesized by Rhodococcus erythropolis HQ is responsible for the detoxification of Zearalenone.</title>
        <authorList>
            <person name="Hu J."/>
            <person name="Xu J."/>
        </authorList>
    </citation>
    <scope>NUCLEOTIDE SEQUENCE</scope>
    <source>
        <strain evidence="2">HQ</strain>
    </source>
</reference>
<dbReference type="PROSITE" id="PS50943">
    <property type="entry name" value="HTH_CROC1"/>
    <property type="match status" value="1"/>
</dbReference>
<evidence type="ECO:0000259" key="1">
    <source>
        <dbReference type="PROSITE" id="PS50943"/>
    </source>
</evidence>
<dbReference type="EMBL" id="JARDXE010000031">
    <property type="protein sequence ID" value="MDE8649685.1"/>
    <property type="molecule type" value="Genomic_DNA"/>
</dbReference>
<dbReference type="RefSeq" id="WP_275232976.1">
    <property type="nucleotide sequence ID" value="NZ_JARDXE010000031.1"/>
</dbReference>
<dbReference type="Proteomes" id="UP001217325">
    <property type="component" value="Unassembled WGS sequence"/>
</dbReference>
<comment type="caution">
    <text evidence="2">The sequence shown here is derived from an EMBL/GenBank/DDBJ whole genome shotgun (WGS) entry which is preliminary data.</text>
</comment>
<evidence type="ECO:0000313" key="2">
    <source>
        <dbReference type="EMBL" id="MDE8649685.1"/>
    </source>
</evidence>
<sequence>MTVEQMASGNVFRARLNELFAAASPNLTNAAVARGLLEHGCRISKPYLSQLRHGLRSSPSDEVVAALAGYFGVSRGYFFTVPLPSTSGDVHAEDADVIDRIADPDMKELLRAANGLSMSSLELLTDLATKLRVSDRRPVVPADSPSYVRLVEAALRAVPSPS</sequence>
<gene>
    <name evidence="2" type="ORF">PXH69_32440</name>
</gene>
<dbReference type="CDD" id="cd00093">
    <property type="entry name" value="HTH_XRE"/>
    <property type="match status" value="1"/>
</dbReference>
<accession>A0AAW6LZT6</accession>
<organism evidence="2 3">
    <name type="scientific">Rhodococcus qingshengii</name>
    <dbReference type="NCBI Taxonomy" id="334542"/>
    <lineage>
        <taxon>Bacteria</taxon>
        <taxon>Bacillati</taxon>
        <taxon>Actinomycetota</taxon>
        <taxon>Actinomycetes</taxon>
        <taxon>Mycobacteriales</taxon>
        <taxon>Nocardiaceae</taxon>
        <taxon>Rhodococcus</taxon>
        <taxon>Rhodococcus erythropolis group</taxon>
    </lineage>
</organism>
<dbReference type="InterPro" id="IPR010982">
    <property type="entry name" value="Lambda_DNA-bd_dom_sf"/>
</dbReference>
<dbReference type="AlphaFoldDB" id="A0AAW6LZT6"/>
<name>A0AAW6LZT6_RHOSG</name>
<dbReference type="GO" id="GO:0003677">
    <property type="term" value="F:DNA binding"/>
    <property type="evidence" value="ECO:0007669"/>
    <property type="project" value="InterPro"/>
</dbReference>
<evidence type="ECO:0000313" key="3">
    <source>
        <dbReference type="Proteomes" id="UP001217325"/>
    </source>
</evidence>